<comment type="function">
    <text evidence="2">May be involved in the metabolism of insect hormones and in the breakdown of synthetic insecticides.</text>
</comment>
<dbReference type="Pfam" id="PF00067">
    <property type="entry name" value="p450"/>
    <property type="match status" value="1"/>
</dbReference>
<dbReference type="InterPro" id="IPR036396">
    <property type="entry name" value="Cyt_P450_sf"/>
</dbReference>
<evidence type="ECO:0000256" key="6">
    <source>
        <dbReference type="ARBA" id="ARBA00022617"/>
    </source>
</evidence>
<dbReference type="GO" id="GO:0016705">
    <property type="term" value="F:oxidoreductase activity, acting on paired donors, with incorporation or reduction of molecular oxygen"/>
    <property type="evidence" value="ECO:0007669"/>
    <property type="project" value="InterPro"/>
</dbReference>
<reference evidence="16" key="1">
    <citation type="journal article" date="2009" name="BMC Genomics">
        <title>454 pyrosequencing based transcriptome analysis of Zygaena filipendulae with focus on genes involved in biosynthesis of cyanogenic glucosides.</title>
        <authorList>
            <person name="Zagrobelny M."/>
            <person name="Scheibye-Alsing K."/>
            <person name="Jensen N.B."/>
            <person name="Moller B.L."/>
            <person name="Gorodkin J."/>
            <person name="Bak S."/>
        </authorList>
    </citation>
    <scope>NUCLEOTIDE SEQUENCE</scope>
</reference>
<keyword evidence="7 14" id="KW-0479">Metal-binding</keyword>
<evidence type="ECO:0000256" key="14">
    <source>
        <dbReference type="PIRSR" id="PIRSR602401-1"/>
    </source>
</evidence>
<dbReference type="GO" id="GO:0005506">
    <property type="term" value="F:iron ion binding"/>
    <property type="evidence" value="ECO:0007669"/>
    <property type="project" value="InterPro"/>
</dbReference>
<reference evidence="16" key="2">
    <citation type="journal article" date="2018" name="J. Mol. Evol.">
        <title>Evolution of the Biosynthetic Pathway for Cyanogenic Glucosides in Lepidoptera.</title>
        <authorList>
            <person name="Zagrobelny M."/>
            <person name="Jensen M.K."/>
            <person name="Vogel H."/>
            <person name="Feyereisen R."/>
            <person name="Bak S."/>
        </authorList>
    </citation>
    <scope>NUCLEOTIDE SEQUENCE</scope>
</reference>
<feature type="binding site" description="axial binding residue" evidence="14">
    <location>
        <position position="456"/>
    </location>
    <ligand>
        <name>heme</name>
        <dbReference type="ChEBI" id="CHEBI:30413"/>
    </ligand>
    <ligandPart>
        <name>Fe</name>
        <dbReference type="ChEBI" id="CHEBI:18248"/>
    </ligandPart>
</feature>
<protein>
    <submittedName>
        <fullName evidence="16">Cytochrome P450 CYP405A15</fullName>
    </submittedName>
</protein>
<dbReference type="GO" id="GO:0005789">
    <property type="term" value="C:endoplasmic reticulum membrane"/>
    <property type="evidence" value="ECO:0007669"/>
    <property type="project" value="UniProtKB-SubCell"/>
</dbReference>
<keyword evidence="8" id="KW-0256">Endoplasmic reticulum</keyword>
<comment type="similarity">
    <text evidence="5 15">Belongs to the cytochrome P450 family.</text>
</comment>
<keyword evidence="13" id="KW-0472">Membrane</keyword>
<comment type="subcellular location">
    <subcellularLocation>
        <location evidence="4">Endoplasmic reticulum membrane</location>
        <topology evidence="4">Peripheral membrane protein</topology>
    </subcellularLocation>
    <subcellularLocation>
        <location evidence="3">Microsome membrane</location>
        <topology evidence="3">Peripheral membrane protein</topology>
    </subcellularLocation>
</comment>
<dbReference type="PANTHER" id="PTHR24291">
    <property type="entry name" value="CYTOCHROME P450 FAMILY 4"/>
    <property type="match status" value="1"/>
</dbReference>
<evidence type="ECO:0000256" key="3">
    <source>
        <dbReference type="ARBA" id="ARBA00004174"/>
    </source>
</evidence>
<evidence type="ECO:0000256" key="9">
    <source>
        <dbReference type="ARBA" id="ARBA00022848"/>
    </source>
</evidence>
<comment type="cofactor">
    <cofactor evidence="1 14">
        <name>heme</name>
        <dbReference type="ChEBI" id="CHEBI:30413"/>
    </cofactor>
</comment>
<dbReference type="PROSITE" id="PS00086">
    <property type="entry name" value="CYTOCHROME_P450"/>
    <property type="match status" value="1"/>
</dbReference>
<proteinExistence type="inferred from homology"/>
<evidence type="ECO:0000313" key="16">
    <source>
        <dbReference type="EMBL" id="DAB41767.1"/>
    </source>
</evidence>
<evidence type="ECO:0000256" key="1">
    <source>
        <dbReference type="ARBA" id="ARBA00001971"/>
    </source>
</evidence>
<dbReference type="InterPro" id="IPR002401">
    <property type="entry name" value="Cyt_P450_E_grp-I"/>
</dbReference>
<dbReference type="PRINTS" id="PR00463">
    <property type="entry name" value="EP450I"/>
</dbReference>
<dbReference type="EMBL" id="BK010364">
    <property type="protein sequence ID" value="DAB41767.1"/>
    <property type="molecule type" value="Genomic_DNA"/>
</dbReference>
<evidence type="ECO:0000256" key="12">
    <source>
        <dbReference type="ARBA" id="ARBA00023033"/>
    </source>
</evidence>
<evidence type="ECO:0000256" key="13">
    <source>
        <dbReference type="ARBA" id="ARBA00023136"/>
    </source>
</evidence>
<dbReference type="InterPro" id="IPR001128">
    <property type="entry name" value="Cyt_P450"/>
</dbReference>
<dbReference type="GO" id="GO:0020037">
    <property type="term" value="F:heme binding"/>
    <property type="evidence" value="ECO:0007669"/>
    <property type="project" value="InterPro"/>
</dbReference>
<sequence>MFITILLFLAVCLVFLYDYKRKRSDRWKKLSEFPGDTPLPFFGNGLQLGFDADESSHKLLTLWEKHGKQTFRFSVGSEDWVLLTDPDDIGTILNHQTELAKPLERNVAMRPFFGNSVSTSEGERWASIRKLMSTSFHFNTLEGKIEVVNKHCDPLFEIFDSYQGKRTVDLYRYLRPYMYDILCASLMGIESNKLLNPDDPYLEASGKVIRIVTYNFFSYWRNIDFLFSLTPQYTEMMETIKTIKQTSSEIIETRREILNKIIKKTQSNNKNVDIDLEKIIENKLNNVGCLLDKLLLSKSADGKPTSDDVINEELSLLCFTGHYTTTMTISHTLYCLAKYPKIQDRVFEEQQSIFNKNLQKKPTNNELNQMKYLEAVIKESIRVIPTVTKIGRQLKNDLTLKDGRVVPAGTSVIIFYEAAFKNPKVFPEPEKYIPERFLNPMHAYAFVPFSAGRRNCIGFRFAWVAMKATLSNILRRYEVFPGEPGTEPQFVGRIITESKNGLRVKLKKRIL</sequence>
<name>A0A2Z6JVC5_MELCN</name>
<evidence type="ECO:0000256" key="4">
    <source>
        <dbReference type="ARBA" id="ARBA00004406"/>
    </source>
</evidence>
<evidence type="ECO:0000256" key="7">
    <source>
        <dbReference type="ARBA" id="ARBA00022723"/>
    </source>
</evidence>
<keyword evidence="9" id="KW-0492">Microsome</keyword>
<keyword evidence="12 15" id="KW-0503">Monooxygenase</keyword>
<evidence type="ECO:0000256" key="2">
    <source>
        <dbReference type="ARBA" id="ARBA00003690"/>
    </source>
</evidence>
<dbReference type="SUPFAM" id="SSF48264">
    <property type="entry name" value="Cytochrome P450"/>
    <property type="match status" value="1"/>
</dbReference>
<keyword evidence="6 14" id="KW-0349">Heme</keyword>
<evidence type="ECO:0000256" key="10">
    <source>
        <dbReference type="ARBA" id="ARBA00023002"/>
    </source>
</evidence>
<dbReference type="Gene3D" id="1.10.630.10">
    <property type="entry name" value="Cytochrome P450"/>
    <property type="match status" value="1"/>
</dbReference>
<evidence type="ECO:0000256" key="5">
    <source>
        <dbReference type="ARBA" id="ARBA00010617"/>
    </source>
</evidence>
<dbReference type="GO" id="GO:0004497">
    <property type="term" value="F:monooxygenase activity"/>
    <property type="evidence" value="ECO:0007669"/>
    <property type="project" value="UniProtKB-KW"/>
</dbReference>
<dbReference type="PRINTS" id="PR00385">
    <property type="entry name" value="P450"/>
</dbReference>
<organism evidence="16">
    <name type="scientific">Melitaea cinxia</name>
    <name type="common">Glanville fritillary</name>
    <name type="synonym">Papilio cinxia</name>
    <dbReference type="NCBI Taxonomy" id="113334"/>
    <lineage>
        <taxon>Eukaryota</taxon>
        <taxon>Metazoa</taxon>
        <taxon>Ecdysozoa</taxon>
        <taxon>Arthropoda</taxon>
        <taxon>Hexapoda</taxon>
        <taxon>Insecta</taxon>
        <taxon>Pterygota</taxon>
        <taxon>Neoptera</taxon>
        <taxon>Endopterygota</taxon>
        <taxon>Lepidoptera</taxon>
        <taxon>Glossata</taxon>
        <taxon>Ditrysia</taxon>
        <taxon>Papilionoidea</taxon>
        <taxon>Nymphalidae</taxon>
        <taxon>Nymphalinae</taxon>
        <taxon>Melitaea</taxon>
    </lineage>
</organism>
<gene>
    <name evidence="16" type="primary">CYP405A15</name>
</gene>
<evidence type="ECO:0000256" key="8">
    <source>
        <dbReference type="ARBA" id="ARBA00022824"/>
    </source>
</evidence>
<dbReference type="AlphaFoldDB" id="A0A2Z6JVC5"/>
<evidence type="ECO:0000256" key="15">
    <source>
        <dbReference type="RuleBase" id="RU000461"/>
    </source>
</evidence>
<dbReference type="InterPro" id="IPR050196">
    <property type="entry name" value="Cytochrome_P450_Monoox"/>
</dbReference>
<dbReference type="PANTHER" id="PTHR24291:SF189">
    <property type="entry name" value="CYTOCHROME P450 4C3-RELATED"/>
    <property type="match status" value="1"/>
</dbReference>
<accession>A0A2Z6JVC5</accession>
<dbReference type="InterPro" id="IPR017972">
    <property type="entry name" value="Cyt_P450_CS"/>
</dbReference>
<keyword evidence="11 14" id="KW-0408">Iron</keyword>
<evidence type="ECO:0000256" key="11">
    <source>
        <dbReference type="ARBA" id="ARBA00023004"/>
    </source>
</evidence>
<keyword evidence="10 15" id="KW-0560">Oxidoreductase</keyword>